<feature type="compositionally biased region" description="Basic and acidic residues" evidence="1">
    <location>
        <begin position="35"/>
        <end position="55"/>
    </location>
</feature>
<dbReference type="InterPro" id="IPR012295">
    <property type="entry name" value="TBP_dom_sf"/>
</dbReference>
<sequence>MFTDKEHRGILEFSDELGNLSISVESGDSVVPAQRVEENDKDLLLSTTEKDEVRDPGSNGSAYNAPSYDAAISQPLADLALPSTGLTGQAPASSLAIDDLLGLGFPVGTAATPSPPPLNLNPKAVLDPGTFQQKWRQLPISLSEEYSLSPQGIVSLTAPNALLRHMQSHSIQCIASGRQSPNFKFFFFAQKADEASVYLVECIINTSSGKSQINIKADDQSSSQAFSTLFQSALSKFGLP</sequence>
<protein>
    <recommendedName>
        <fullName evidence="2">Beta-adaptin appendage C-terminal subdomain domain-containing protein</fullName>
    </recommendedName>
</protein>
<proteinExistence type="evidence at transcript level"/>
<dbReference type="SMART" id="SM01020">
    <property type="entry name" value="B2-adapt-app_C"/>
    <property type="match status" value="1"/>
</dbReference>
<feature type="region of interest" description="Disordered" evidence="1">
    <location>
        <begin position="26"/>
        <end position="66"/>
    </location>
</feature>
<accession>I3SZF9</accession>
<reference evidence="3" key="1">
    <citation type="submission" date="2012-05" db="EMBL/GenBank/DDBJ databases">
        <authorList>
            <person name="Krishnakumar V."/>
            <person name="Cheung F."/>
            <person name="Xiao Y."/>
            <person name="Chan A."/>
            <person name="Moskal W.A."/>
            <person name="Town C.D."/>
        </authorList>
    </citation>
    <scope>NUCLEOTIDE SEQUENCE</scope>
</reference>
<dbReference type="InterPro" id="IPR009028">
    <property type="entry name" value="Coatomer/calthrin_app_sub_C"/>
</dbReference>
<dbReference type="GO" id="GO:0016192">
    <property type="term" value="P:vesicle-mediated transport"/>
    <property type="evidence" value="ECO:0007669"/>
    <property type="project" value="InterPro"/>
</dbReference>
<evidence type="ECO:0000259" key="2">
    <source>
        <dbReference type="SMART" id="SM01020"/>
    </source>
</evidence>
<dbReference type="FunFam" id="3.30.310.10:FF:000014">
    <property type="entry name" value="Beta-adaptin-like protein"/>
    <property type="match status" value="1"/>
</dbReference>
<dbReference type="Gene3D" id="3.30.310.10">
    <property type="entry name" value="TATA-Binding Protein"/>
    <property type="match status" value="1"/>
</dbReference>
<evidence type="ECO:0000256" key="1">
    <source>
        <dbReference type="SAM" id="MobiDB-lite"/>
    </source>
</evidence>
<name>I3SZF9_LOTJA</name>
<dbReference type="Pfam" id="PF09066">
    <property type="entry name" value="B2-adapt-app_C"/>
    <property type="match status" value="1"/>
</dbReference>
<dbReference type="InterPro" id="IPR015151">
    <property type="entry name" value="B-adaptin_app_sub_C"/>
</dbReference>
<dbReference type="EMBL" id="BT145857">
    <property type="protein sequence ID" value="AFK45651.1"/>
    <property type="molecule type" value="mRNA"/>
</dbReference>
<dbReference type="AlphaFoldDB" id="I3SZF9"/>
<feature type="domain" description="Beta-adaptin appendage C-terminal subdomain" evidence="2">
    <location>
        <begin position="118"/>
        <end position="235"/>
    </location>
</feature>
<dbReference type="SUPFAM" id="SSF55711">
    <property type="entry name" value="Subdomain of clathrin and coatomer appendage domain"/>
    <property type="match status" value="1"/>
</dbReference>
<dbReference type="GO" id="GO:0030131">
    <property type="term" value="C:clathrin adaptor complex"/>
    <property type="evidence" value="ECO:0007669"/>
    <property type="project" value="InterPro"/>
</dbReference>
<organism evidence="3">
    <name type="scientific">Lotus japonicus</name>
    <name type="common">Lotus corniculatus var. japonicus</name>
    <dbReference type="NCBI Taxonomy" id="34305"/>
    <lineage>
        <taxon>Eukaryota</taxon>
        <taxon>Viridiplantae</taxon>
        <taxon>Streptophyta</taxon>
        <taxon>Embryophyta</taxon>
        <taxon>Tracheophyta</taxon>
        <taxon>Spermatophyta</taxon>
        <taxon>Magnoliopsida</taxon>
        <taxon>eudicotyledons</taxon>
        <taxon>Gunneridae</taxon>
        <taxon>Pentapetalae</taxon>
        <taxon>rosids</taxon>
        <taxon>fabids</taxon>
        <taxon>Fabales</taxon>
        <taxon>Fabaceae</taxon>
        <taxon>Papilionoideae</taxon>
        <taxon>50 kb inversion clade</taxon>
        <taxon>NPAAA clade</taxon>
        <taxon>Hologalegina</taxon>
        <taxon>robinioid clade</taxon>
        <taxon>Loteae</taxon>
        <taxon>Lotus</taxon>
    </lineage>
</organism>
<dbReference type="GO" id="GO:0006886">
    <property type="term" value="P:intracellular protein transport"/>
    <property type="evidence" value="ECO:0007669"/>
    <property type="project" value="InterPro"/>
</dbReference>
<evidence type="ECO:0000313" key="3">
    <source>
        <dbReference type="EMBL" id="AFK45651.1"/>
    </source>
</evidence>